<keyword evidence="2 7" id="KW-0489">Methyltransferase</keyword>
<feature type="domain" description="Type II methyltransferase M.TaqI-like" evidence="6">
    <location>
        <begin position="382"/>
        <end position="645"/>
    </location>
</feature>
<dbReference type="GO" id="GO:0009007">
    <property type="term" value="F:site-specific DNA-methyltransferase (adenine-specific) activity"/>
    <property type="evidence" value="ECO:0007669"/>
    <property type="project" value="UniProtKB-EC"/>
</dbReference>
<gene>
    <name evidence="7" type="ORF">CA85_51310</name>
</gene>
<keyword evidence="8" id="KW-1185">Reference proteome</keyword>
<dbReference type="InterPro" id="IPR029063">
    <property type="entry name" value="SAM-dependent_MTases_sf"/>
</dbReference>
<dbReference type="RefSeq" id="WP_246113106.1">
    <property type="nucleotide sequence ID" value="NZ_SJPK01000034.1"/>
</dbReference>
<evidence type="ECO:0000256" key="4">
    <source>
        <dbReference type="ARBA" id="ARBA00022691"/>
    </source>
</evidence>
<protein>
    <recommendedName>
        <fullName evidence="1">site-specific DNA-methyltransferase (adenine-specific)</fullName>
        <ecNumber evidence="1">2.1.1.72</ecNumber>
    </recommendedName>
</protein>
<accession>A0A5C5WPH2</accession>
<name>A0A5C5WPH2_9BACT</name>
<dbReference type="Proteomes" id="UP000318053">
    <property type="component" value="Unassembled WGS sequence"/>
</dbReference>
<dbReference type="PANTHER" id="PTHR33841:SF1">
    <property type="entry name" value="DNA METHYLTRANSFERASE A"/>
    <property type="match status" value="1"/>
</dbReference>
<keyword evidence="4" id="KW-0949">S-adenosyl-L-methionine</keyword>
<evidence type="ECO:0000259" key="6">
    <source>
        <dbReference type="Pfam" id="PF07669"/>
    </source>
</evidence>
<evidence type="ECO:0000313" key="7">
    <source>
        <dbReference type="EMBL" id="TWT52021.1"/>
    </source>
</evidence>
<evidence type="ECO:0000256" key="5">
    <source>
        <dbReference type="ARBA" id="ARBA00047942"/>
    </source>
</evidence>
<dbReference type="Pfam" id="PF07669">
    <property type="entry name" value="Eco57I"/>
    <property type="match status" value="1"/>
</dbReference>
<evidence type="ECO:0000256" key="2">
    <source>
        <dbReference type="ARBA" id="ARBA00022603"/>
    </source>
</evidence>
<dbReference type="PANTHER" id="PTHR33841">
    <property type="entry name" value="DNA METHYLTRANSFERASE YEEA-RELATED"/>
    <property type="match status" value="1"/>
</dbReference>
<dbReference type="EMBL" id="SJPK01000034">
    <property type="protein sequence ID" value="TWT52021.1"/>
    <property type="molecule type" value="Genomic_DNA"/>
</dbReference>
<comment type="catalytic activity">
    <reaction evidence="5">
        <text>a 2'-deoxyadenosine in DNA + S-adenosyl-L-methionine = an N(6)-methyl-2'-deoxyadenosine in DNA + S-adenosyl-L-homocysteine + H(+)</text>
        <dbReference type="Rhea" id="RHEA:15197"/>
        <dbReference type="Rhea" id="RHEA-COMP:12418"/>
        <dbReference type="Rhea" id="RHEA-COMP:12419"/>
        <dbReference type="ChEBI" id="CHEBI:15378"/>
        <dbReference type="ChEBI" id="CHEBI:57856"/>
        <dbReference type="ChEBI" id="CHEBI:59789"/>
        <dbReference type="ChEBI" id="CHEBI:90615"/>
        <dbReference type="ChEBI" id="CHEBI:90616"/>
        <dbReference type="EC" id="2.1.1.72"/>
    </reaction>
</comment>
<keyword evidence="3" id="KW-0808">Transferase</keyword>
<reference evidence="7 8" key="1">
    <citation type="submission" date="2019-02" db="EMBL/GenBank/DDBJ databases">
        <title>Deep-cultivation of Planctomycetes and their phenomic and genomic characterization uncovers novel biology.</title>
        <authorList>
            <person name="Wiegand S."/>
            <person name="Jogler M."/>
            <person name="Boedeker C."/>
            <person name="Pinto D."/>
            <person name="Vollmers J."/>
            <person name="Rivas-Marin E."/>
            <person name="Kohn T."/>
            <person name="Peeters S.H."/>
            <person name="Heuer A."/>
            <person name="Rast P."/>
            <person name="Oberbeckmann S."/>
            <person name="Bunk B."/>
            <person name="Jeske O."/>
            <person name="Meyerdierks A."/>
            <person name="Storesund J.E."/>
            <person name="Kallscheuer N."/>
            <person name="Luecker S."/>
            <person name="Lage O.M."/>
            <person name="Pohl T."/>
            <person name="Merkel B.J."/>
            <person name="Hornburger P."/>
            <person name="Mueller R.-W."/>
            <person name="Bruemmer F."/>
            <person name="Labrenz M."/>
            <person name="Spormann A.M."/>
            <person name="Op Den Camp H."/>
            <person name="Overmann J."/>
            <person name="Amann R."/>
            <person name="Jetten M.S.M."/>
            <person name="Mascher T."/>
            <person name="Medema M.H."/>
            <person name="Devos D.P."/>
            <person name="Kaster A.-K."/>
            <person name="Ovreas L."/>
            <person name="Rohde M."/>
            <person name="Galperin M.Y."/>
            <person name="Jogler C."/>
        </authorList>
    </citation>
    <scope>NUCLEOTIDE SEQUENCE [LARGE SCALE GENOMIC DNA]</scope>
    <source>
        <strain evidence="7 8">CA85</strain>
    </source>
</reference>
<dbReference type="GO" id="GO:0003676">
    <property type="term" value="F:nucleic acid binding"/>
    <property type="evidence" value="ECO:0007669"/>
    <property type="project" value="InterPro"/>
</dbReference>
<dbReference type="SUPFAM" id="SSF53335">
    <property type="entry name" value="S-adenosyl-L-methionine-dependent methyltransferases"/>
    <property type="match status" value="1"/>
</dbReference>
<dbReference type="GO" id="GO:0006304">
    <property type="term" value="P:DNA modification"/>
    <property type="evidence" value="ECO:0007669"/>
    <property type="project" value="InterPro"/>
</dbReference>
<dbReference type="PROSITE" id="PS00092">
    <property type="entry name" value="N6_MTASE"/>
    <property type="match status" value="1"/>
</dbReference>
<comment type="caution">
    <text evidence="7">The sequence shown here is derived from an EMBL/GenBank/DDBJ whole genome shotgun (WGS) entry which is preliminary data.</text>
</comment>
<dbReference type="Gene3D" id="3.40.50.150">
    <property type="entry name" value="Vaccinia Virus protein VP39"/>
    <property type="match status" value="1"/>
</dbReference>
<dbReference type="GO" id="GO:0032259">
    <property type="term" value="P:methylation"/>
    <property type="evidence" value="ECO:0007669"/>
    <property type="project" value="UniProtKB-KW"/>
</dbReference>
<dbReference type="AlphaFoldDB" id="A0A5C5WPH2"/>
<dbReference type="InterPro" id="IPR002052">
    <property type="entry name" value="DNA_methylase_N6_adenine_CS"/>
</dbReference>
<sequence>MTMTPEAKGQLSKTIRALRTRLLEDFKSANDSTFKYSIRRLDQARLSEANATRRRRIEAWAAEQVRGEAGKKNKRTAEDFRRDLEKQAAYTLLNRLLILRLMEAAGLHAGDLVAKGWQSDVFGNLRFFSAEIVEYDETEGYGFWLRMIFDDLAIDMPGLYGDAGMSEYIPVRTQTLRAVVDAFADPELDSCWTDDMTLGWVYQYWNDPEREKLDKKINDGGKIEPHEIASKTQMFTERYMVDWLLQNSLGPMWLAMCQKHSWTPLAESTGTLDALELRRIEWRAKRDAGEVELIDLMPLETELEHRWAYYVPQPIPDDAVEHAPESVRELKILDPAVGSGHFLIVAFDLLFALYEEEARHRAESGDEDNWSPQAIVESILENNLHGVDLDPRAVQIAAAALWIKAKSKCADAHPSRLNLVASNLGIARLPDNDLALVELRETVEKETGIPASLTNQIIEALRGADHLGSLLKIDKAIDDAITNYAVENGWEGNAMQLKMFPDGRMEQQNLPFPKEQATRNLLAAIETFLDKHSGADELGLRLHGEQLAAGVRFMRIVKEGRYDLVIANPPYQGTSKLLTSKYIEKEYSTAKADLYAAFILRGLMLVRSGGTSAMLTMRNWMFIQQYDSFREFLLPNYDLRSLGDFAVGAFDEVPNDILSVVASVFRKCTVADLPGVAIQPTPPGVPEYDRQRTKRKRATILCQFGSFTFNSKSFQNIPSMPAIYWWSDEFVQSYSSASKLGDDSSGKFGINLGNNTRFVVRPWEPATTSFVSIAIDSEIVPELTQRTFTRYLMGAKGTAWCDPVENLVRWKDRGLEVKISAEYRYGSYTRKVTNEAFYFMPGVAFSTVGSQFTARLHQWRCVIDGSGSSVYPSDCGRTICVMNASVSKKILESLNPTISFTVGDVNRLALIEIEHASAIVSRVQDAFGRHENCREPSTLFRRPGASSWELTQNWAQQAVDVPSGESLPNFDEQFTPEKATHHLSFAVGVSLGRFGENGDGLLDPSTDSLGHALPNGLLFLDGSLGESDDRDSLGHPVVAPLHAAWTEYGPQLNTRRTLRQWLMLDFFKDVHKDMYENRPIHWPISSKNKTFVAFINIHRWNSNTLRSLLADHLQTGALPRLDGELADLRANRGDKDTVLLGI</sequence>
<evidence type="ECO:0000313" key="8">
    <source>
        <dbReference type="Proteomes" id="UP000318053"/>
    </source>
</evidence>
<evidence type="ECO:0000256" key="1">
    <source>
        <dbReference type="ARBA" id="ARBA00011900"/>
    </source>
</evidence>
<proteinExistence type="predicted"/>
<dbReference type="PRINTS" id="PR00507">
    <property type="entry name" value="N12N6MTFRASE"/>
</dbReference>
<dbReference type="NCBIfam" id="NF033455">
    <property type="entry name" value="BREX_6_MTaseX"/>
    <property type="match status" value="1"/>
</dbReference>
<organism evidence="7 8">
    <name type="scientific">Allorhodopirellula solitaria</name>
    <dbReference type="NCBI Taxonomy" id="2527987"/>
    <lineage>
        <taxon>Bacteria</taxon>
        <taxon>Pseudomonadati</taxon>
        <taxon>Planctomycetota</taxon>
        <taxon>Planctomycetia</taxon>
        <taxon>Pirellulales</taxon>
        <taxon>Pirellulaceae</taxon>
        <taxon>Allorhodopirellula</taxon>
    </lineage>
</organism>
<dbReference type="EC" id="2.1.1.72" evidence="1"/>
<dbReference type="InterPro" id="IPR050953">
    <property type="entry name" value="N4_N6_ade-DNA_methylase"/>
</dbReference>
<dbReference type="InterPro" id="IPR011639">
    <property type="entry name" value="MethylTrfase_TaqI-like_dom"/>
</dbReference>
<evidence type="ECO:0000256" key="3">
    <source>
        <dbReference type="ARBA" id="ARBA00022679"/>
    </source>
</evidence>